<name>A0A6G9A192_9BRAD</name>
<dbReference type="EMBL" id="CP050066">
    <property type="protein sequence ID" value="QIP05983.1"/>
    <property type="molecule type" value="Genomic_DNA"/>
</dbReference>
<evidence type="ECO:0000313" key="2">
    <source>
        <dbReference type="EMBL" id="QIP05983.1"/>
    </source>
</evidence>
<accession>A0A6G9A192</accession>
<proteinExistence type="predicted"/>
<dbReference type="AlphaFoldDB" id="A0A6G9A192"/>
<evidence type="ECO:0000256" key="1">
    <source>
        <dbReference type="SAM" id="Coils"/>
    </source>
</evidence>
<keyword evidence="1" id="KW-0175">Coiled coil</keyword>
<dbReference type="Proteomes" id="UP000500895">
    <property type="component" value="Chromosome"/>
</dbReference>
<sequence>MTEDHSRKGKGLSLPGQPTEEAIAEVGSEAGKSLLRGLSRLGNAYTNEWAVRREARADAARLTIDTDAQIKTAAELTSARREEELAELEHRAALERRAARLRVELAREQTNLESIERRAVEYTERDVSNDRPREIDEDWLFKFADLAQKISDPDVQSLWARALSSASIAGATALSAPALQLLSLVDASVASQFRKFVAAQNSLGGMVPVCDNAPPLSQSEPQGIDLYQLRELGLITNIRTEDAFQVFGAMIGGTKYSALAEGERGVFGFSYRGHEIARAVFRLEPLFLSPELLMSYSKNIISQKARITGTRITPLKQEEHEIRLSIDLPKIETPWRADPVLQSLRPELVELLEWADAKFTILITSKGEPWQ</sequence>
<dbReference type="InterPro" id="IPR021254">
    <property type="entry name" value="DUF2806"/>
</dbReference>
<gene>
    <name evidence="2" type="ORF">HAV00_06875</name>
</gene>
<reference evidence="2 3" key="1">
    <citation type="journal article" date="2020" name="Int. J. Syst. Evol. Microbiol.">
        <title>Description and complete genome sequences of Bradyrhizobium symbiodeficiens sp. nov., a non-symbiotic bacterium associated with legumes native to Canada.</title>
        <authorList>
            <person name="Bromfield E.S.P."/>
            <person name="Cloutier S."/>
            <person name="Nguyen H.D.T."/>
        </authorList>
    </citation>
    <scope>NUCLEOTIDE SEQUENCE [LARGE SCALE GENOMIC DNA]</scope>
    <source>
        <strain evidence="2 3">101S1MB</strain>
    </source>
</reference>
<organism evidence="2 3">
    <name type="scientific">Bradyrhizobium symbiodeficiens</name>
    <dbReference type="NCBI Taxonomy" id="1404367"/>
    <lineage>
        <taxon>Bacteria</taxon>
        <taxon>Pseudomonadati</taxon>
        <taxon>Pseudomonadota</taxon>
        <taxon>Alphaproteobacteria</taxon>
        <taxon>Hyphomicrobiales</taxon>
        <taxon>Nitrobacteraceae</taxon>
        <taxon>Bradyrhizobium</taxon>
    </lineage>
</organism>
<feature type="coiled-coil region" evidence="1">
    <location>
        <begin position="71"/>
        <end position="125"/>
    </location>
</feature>
<dbReference type="RefSeq" id="WP_166467169.1">
    <property type="nucleotide sequence ID" value="NZ_CP050066.2"/>
</dbReference>
<evidence type="ECO:0000313" key="3">
    <source>
        <dbReference type="Proteomes" id="UP000500895"/>
    </source>
</evidence>
<protein>
    <submittedName>
        <fullName evidence="2">DUF2806 domain-containing protein</fullName>
    </submittedName>
</protein>
<dbReference type="Pfam" id="PF10987">
    <property type="entry name" value="DUF2806"/>
    <property type="match status" value="1"/>
</dbReference>